<dbReference type="GO" id="GO:0003677">
    <property type="term" value="F:DNA binding"/>
    <property type="evidence" value="ECO:0007669"/>
    <property type="project" value="UniProtKB-KW"/>
</dbReference>
<dbReference type="CDD" id="cd07377">
    <property type="entry name" value="WHTH_GntR"/>
    <property type="match status" value="1"/>
</dbReference>
<dbReference type="GO" id="GO:0008483">
    <property type="term" value="F:transaminase activity"/>
    <property type="evidence" value="ECO:0007669"/>
    <property type="project" value="UniProtKB-KW"/>
</dbReference>
<dbReference type="InterPro" id="IPR036390">
    <property type="entry name" value="WH_DNA-bd_sf"/>
</dbReference>
<keyword evidence="2" id="KW-0663">Pyridoxal phosphate</keyword>
<evidence type="ECO:0000313" key="7">
    <source>
        <dbReference type="EMBL" id="SEO38369.1"/>
    </source>
</evidence>
<dbReference type="Gene3D" id="1.10.10.10">
    <property type="entry name" value="Winged helix-like DNA-binding domain superfamily/Winged helix DNA-binding domain"/>
    <property type="match status" value="1"/>
</dbReference>
<keyword evidence="5" id="KW-0804">Transcription</keyword>
<keyword evidence="7" id="KW-0808">Transferase</keyword>
<dbReference type="Pfam" id="PF00155">
    <property type="entry name" value="Aminotran_1_2"/>
    <property type="match status" value="1"/>
</dbReference>
<protein>
    <submittedName>
        <fullName evidence="7">GntR family transcriptional regulator / MocR family aminotransferase</fullName>
    </submittedName>
</protein>
<evidence type="ECO:0000256" key="3">
    <source>
        <dbReference type="ARBA" id="ARBA00023015"/>
    </source>
</evidence>
<gene>
    <name evidence="7" type="ORF">SAMN02910314_00066</name>
</gene>
<evidence type="ECO:0000313" key="8">
    <source>
        <dbReference type="Proteomes" id="UP000182975"/>
    </source>
</evidence>
<keyword evidence="4" id="KW-0238">DNA-binding</keyword>
<dbReference type="Pfam" id="PF00392">
    <property type="entry name" value="GntR"/>
    <property type="match status" value="1"/>
</dbReference>
<evidence type="ECO:0000256" key="1">
    <source>
        <dbReference type="ARBA" id="ARBA00005384"/>
    </source>
</evidence>
<evidence type="ECO:0000256" key="4">
    <source>
        <dbReference type="ARBA" id="ARBA00023125"/>
    </source>
</evidence>
<dbReference type="InterPro" id="IPR015421">
    <property type="entry name" value="PyrdxlP-dep_Trfase_major"/>
</dbReference>
<dbReference type="OrthoDB" id="594134at2"/>
<dbReference type="RefSeq" id="WP_066664337.1">
    <property type="nucleotide sequence ID" value="NZ_CP011402.1"/>
</dbReference>
<organism evidence="7 8">
    <name type="scientific">Denitrobacterium detoxificans</name>
    <dbReference type="NCBI Taxonomy" id="79604"/>
    <lineage>
        <taxon>Bacteria</taxon>
        <taxon>Bacillati</taxon>
        <taxon>Actinomycetota</taxon>
        <taxon>Coriobacteriia</taxon>
        <taxon>Eggerthellales</taxon>
        <taxon>Eggerthellaceae</taxon>
        <taxon>Denitrobacterium</taxon>
    </lineage>
</organism>
<dbReference type="InterPro" id="IPR000524">
    <property type="entry name" value="Tscrpt_reg_HTH_GntR"/>
</dbReference>
<evidence type="ECO:0000256" key="2">
    <source>
        <dbReference type="ARBA" id="ARBA00022898"/>
    </source>
</evidence>
<keyword evidence="3" id="KW-0805">Transcription regulation</keyword>
<dbReference type="SUPFAM" id="SSF53383">
    <property type="entry name" value="PLP-dependent transferases"/>
    <property type="match status" value="1"/>
</dbReference>
<dbReference type="PANTHER" id="PTHR46577:SF1">
    <property type="entry name" value="HTH-TYPE TRANSCRIPTIONAL REGULATORY PROTEIN GABR"/>
    <property type="match status" value="1"/>
</dbReference>
<evidence type="ECO:0000256" key="5">
    <source>
        <dbReference type="ARBA" id="ARBA00023163"/>
    </source>
</evidence>
<dbReference type="EMBL" id="FOEC01000001">
    <property type="protein sequence ID" value="SEO38369.1"/>
    <property type="molecule type" value="Genomic_DNA"/>
</dbReference>
<dbReference type="InterPro" id="IPR051446">
    <property type="entry name" value="HTH_trans_reg/aminotransferase"/>
</dbReference>
<dbReference type="InterPro" id="IPR015424">
    <property type="entry name" value="PyrdxlP-dep_Trfase"/>
</dbReference>
<dbReference type="KEGG" id="ddt:AAY81_09345"/>
<dbReference type="SUPFAM" id="SSF46785">
    <property type="entry name" value="Winged helix' DNA-binding domain"/>
    <property type="match status" value="1"/>
</dbReference>
<dbReference type="Gene3D" id="3.40.640.10">
    <property type="entry name" value="Type I PLP-dependent aspartate aminotransferase-like (Major domain)"/>
    <property type="match status" value="1"/>
</dbReference>
<dbReference type="GO" id="GO:0003700">
    <property type="term" value="F:DNA-binding transcription factor activity"/>
    <property type="evidence" value="ECO:0007669"/>
    <property type="project" value="InterPro"/>
</dbReference>
<dbReference type="InterPro" id="IPR036388">
    <property type="entry name" value="WH-like_DNA-bd_sf"/>
</dbReference>
<dbReference type="Proteomes" id="UP000182975">
    <property type="component" value="Unassembled WGS sequence"/>
</dbReference>
<dbReference type="AlphaFoldDB" id="A0A172RZW4"/>
<name>A0A172RZW4_9ACTN</name>
<accession>A0A172RZW4</accession>
<dbReference type="SMART" id="SM00345">
    <property type="entry name" value="HTH_GNTR"/>
    <property type="match status" value="1"/>
</dbReference>
<keyword evidence="7" id="KW-0032">Aminotransferase</keyword>
<dbReference type="InterPro" id="IPR004839">
    <property type="entry name" value="Aminotransferase_I/II_large"/>
</dbReference>
<dbReference type="GO" id="GO:0030170">
    <property type="term" value="F:pyridoxal phosphate binding"/>
    <property type="evidence" value="ECO:0007669"/>
    <property type="project" value="InterPro"/>
</dbReference>
<dbReference type="PROSITE" id="PS50949">
    <property type="entry name" value="HTH_GNTR"/>
    <property type="match status" value="1"/>
</dbReference>
<comment type="similarity">
    <text evidence="1">In the C-terminal section; belongs to the class-I pyridoxal-phosphate-dependent aminotransferase family.</text>
</comment>
<dbReference type="CDD" id="cd00609">
    <property type="entry name" value="AAT_like"/>
    <property type="match status" value="1"/>
</dbReference>
<keyword evidence="8" id="KW-1185">Reference proteome</keyword>
<feature type="domain" description="HTH gntR-type" evidence="6">
    <location>
        <begin position="10"/>
        <end position="78"/>
    </location>
</feature>
<reference evidence="8" key="1">
    <citation type="submission" date="2016-10" db="EMBL/GenBank/DDBJ databases">
        <authorList>
            <person name="Varghese N."/>
        </authorList>
    </citation>
    <scope>NUCLEOTIDE SEQUENCE [LARGE SCALE GENOMIC DNA]</scope>
    <source>
        <strain evidence="8">DSM 21843</strain>
    </source>
</reference>
<sequence>MQLVDKCSTEPFYQQIYRKIASDIEGGTLAEGTRLPSIRACAKDLDVSVTTIEIAYRELVAEGYVEARQGSGHVVCRVRDSSDARLQRSEGYRQALERLHAHTHEPKRTWRFDFAYDAIDPSVFPLAAWARTSRDVFFGESSGRSFFYDDSQGLRQLRTEIAAHVNEELGLDWNPDQVLIMPTTRDLLNEILMLFDASSTVVGLENPGYDEAYAAFARVGFRTRAIPVYPTPTPQEYLQSVDGLDIVFATPSCQFPTNIVMPPDVRKALVKWANDTGAYIVADEYGWELSPGVGRVVPMAAIDDAGSVIMTGTFSNCFSPAVCLSYALLPPELMLKWRGRSAHLHPRVPWQTQAAMAAFMREGQWNSHVRKMRQAVLKKREILQESLHACMGDAVEVVMGRQFALVRTKDARGETELIEAAEREGVRVYPTSRYWVGYPNPAWDYVLVGYAGLSADEIAPGVEALARAWGFAS</sequence>
<proteinExistence type="inferred from homology"/>
<evidence type="ECO:0000259" key="6">
    <source>
        <dbReference type="PROSITE" id="PS50949"/>
    </source>
</evidence>
<dbReference type="PANTHER" id="PTHR46577">
    <property type="entry name" value="HTH-TYPE TRANSCRIPTIONAL REGULATORY PROTEIN GABR"/>
    <property type="match status" value="1"/>
</dbReference>